<dbReference type="InterPro" id="IPR007369">
    <property type="entry name" value="Peptidase_A22B_SPP"/>
</dbReference>
<sequence>MGLGDVVIPGVAVAFLRRFGEAVQGPYFRNALAAYALGLLAALAANTYLQNGQPALLYVVPSILLSAWFTAASDGEVPRLLSYREDREAAEDVPGLEAGRLLVAGSVEDDGMFGASVVLLLRHDHAAGSLGVVLNRRLSEADRALLVDRVRGLDERWLTAGQVQAVRSARELLRGDVRLGGPVGIRDFPFQTCVVVHGRRSLRRARMALRAPTEDGDLWWSYLSEWDPSFDSKDAVLFLGLSGWQGGQLAGEVSQAMWGLAAASPSAVGQPERLLERLKGSGAVRYFRAQAV</sequence>
<dbReference type="Pfam" id="PF04258">
    <property type="entry name" value="Peptidase_A22B"/>
    <property type="match status" value="1"/>
</dbReference>
<reference evidence="3" key="1">
    <citation type="submission" date="2021-01" db="EMBL/GenBank/DDBJ databases">
        <authorList>
            <person name="Corre E."/>
            <person name="Pelletier E."/>
            <person name="Niang G."/>
            <person name="Scheremetjew M."/>
            <person name="Finn R."/>
            <person name="Kale V."/>
            <person name="Holt S."/>
            <person name="Cochrane G."/>
            <person name="Meng A."/>
            <person name="Brown T."/>
            <person name="Cohen L."/>
        </authorList>
    </citation>
    <scope>NUCLEOTIDE SEQUENCE</scope>
    <source>
        <strain evidence="3">Pbaha01</strain>
    </source>
</reference>
<dbReference type="Gene3D" id="3.40.1740.10">
    <property type="entry name" value="VC0467-like"/>
    <property type="match status" value="1"/>
</dbReference>
<name>A0A7S0B7T3_9DINO</name>
<evidence type="ECO:0000256" key="1">
    <source>
        <dbReference type="ARBA" id="ARBA00004477"/>
    </source>
</evidence>
<evidence type="ECO:0000313" key="3">
    <source>
        <dbReference type="EMBL" id="CAD8385941.1"/>
    </source>
</evidence>
<dbReference type="PANTHER" id="PTHR12174:SF23">
    <property type="entry name" value="MINOR HISTOCOMPATIBILITY ANTIGEN H13"/>
    <property type="match status" value="1"/>
</dbReference>
<proteinExistence type="predicted"/>
<dbReference type="SUPFAM" id="SSF143456">
    <property type="entry name" value="VC0467-like"/>
    <property type="match status" value="1"/>
</dbReference>
<comment type="subcellular location">
    <subcellularLocation>
        <location evidence="1">Endoplasmic reticulum membrane</location>
        <topology evidence="1">Multi-pass membrane protein</topology>
    </subcellularLocation>
</comment>
<dbReference type="GO" id="GO:0098553">
    <property type="term" value="C:lumenal side of endoplasmic reticulum membrane"/>
    <property type="evidence" value="ECO:0007669"/>
    <property type="project" value="TreeGrafter"/>
</dbReference>
<dbReference type="Pfam" id="PF02622">
    <property type="entry name" value="DUF179"/>
    <property type="match status" value="1"/>
</dbReference>
<keyword evidence="2" id="KW-0256">Endoplasmic reticulum</keyword>
<dbReference type="AlphaFoldDB" id="A0A7S0B7T3"/>
<dbReference type="PANTHER" id="PTHR12174">
    <property type="entry name" value="SIGNAL PEPTIDE PEPTIDASE"/>
    <property type="match status" value="1"/>
</dbReference>
<accession>A0A7S0B7T3</accession>
<dbReference type="GO" id="GO:0006465">
    <property type="term" value="P:signal peptide processing"/>
    <property type="evidence" value="ECO:0007669"/>
    <property type="project" value="TreeGrafter"/>
</dbReference>
<evidence type="ECO:0000256" key="2">
    <source>
        <dbReference type="ARBA" id="ARBA00022824"/>
    </source>
</evidence>
<dbReference type="GO" id="GO:0042500">
    <property type="term" value="F:aspartic endopeptidase activity, intramembrane cleaving"/>
    <property type="evidence" value="ECO:0007669"/>
    <property type="project" value="InterPro"/>
</dbReference>
<dbReference type="EMBL" id="HBEG01048573">
    <property type="protein sequence ID" value="CAD8385941.1"/>
    <property type="molecule type" value="Transcribed_RNA"/>
</dbReference>
<gene>
    <name evidence="3" type="ORF">PBAH0796_LOCUS29629</name>
</gene>
<dbReference type="GO" id="GO:0033619">
    <property type="term" value="P:membrane protein proteolysis"/>
    <property type="evidence" value="ECO:0007669"/>
    <property type="project" value="TreeGrafter"/>
</dbReference>
<dbReference type="GO" id="GO:0098554">
    <property type="term" value="C:cytoplasmic side of endoplasmic reticulum membrane"/>
    <property type="evidence" value="ECO:0007669"/>
    <property type="project" value="TreeGrafter"/>
</dbReference>
<protein>
    <submittedName>
        <fullName evidence="3">Uncharacterized protein</fullName>
    </submittedName>
</protein>
<dbReference type="InterPro" id="IPR003774">
    <property type="entry name" value="AlgH-like"/>
</dbReference>
<organism evidence="3">
    <name type="scientific">Pyrodinium bahamense</name>
    <dbReference type="NCBI Taxonomy" id="73915"/>
    <lineage>
        <taxon>Eukaryota</taxon>
        <taxon>Sar</taxon>
        <taxon>Alveolata</taxon>
        <taxon>Dinophyceae</taxon>
        <taxon>Gonyaulacales</taxon>
        <taxon>Pyrocystaceae</taxon>
        <taxon>Pyrodinium</taxon>
    </lineage>
</organism>